<dbReference type="Proteomes" id="UP001175211">
    <property type="component" value="Unassembled WGS sequence"/>
</dbReference>
<comment type="caution">
    <text evidence="1">The sequence shown here is derived from an EMBL/GenBank/DDBJ whole genome shotgun (WGS) entry which is preliminary data.</text>
</comment>
<reference evidence="1" key="1">
    <citation type="submission" date="2023-06" db="EMBL/GenBank/DDBJ databases">
        <authorList>
            <consortium name="Lawrence Berkeley National Laboratory"/>
            <person name="Ahrendt S."/>
            <person name="Sahu N."/>
            <person name="Indic B."/>
            <person name="Wong-Bajracharya J."/>
            <person name="Merenyi Z."/>
            <person name="Ke H.-M."/>
            <person name="Monk M."/>
            <person name="Kocsube S."/>
            <person name="Drula E."/>
            <person name="Lipzen A."/>
            <person name="Balint B."/>
            <person name="Henrissat B."/>
            <person name="Andreopoulos B."/>
            <person name="Martin F.M."/>
            <person name="Harder C.B."/>
            <person name="Rigling D."/>
            <person name="Ford K.L."/>
            <person name="Foster G.D."/>
            <person name="Pangilinan J."/>
            <person name="Papanicolaou A."/>
            <person name="Barry K."/>
            <person name="LaButti K."/>
            <person name="Viragh M."/>
            <person name="Koriabine M."/>
            <person name="Yan M."/>
            <person name="Riley R."/>
            <person name="Champramary S."/>
            <person name="Plett K.L."/>
            <person name="Tsai I.J."/>
            <person name="Slot J."/>
            <person name="Sipos G."/>
            <person name="Plett J."/>
            <person name="Nagy L.G."/>
            <person name="Grigoriev I.V."/>
        </authorList>
    </citation>
    <scope>NUCLEOTIDE SEQUENCE</scope>
    <source>
        <strain evidence="1">CCBAS 213</strain>
    </source>
</reference>
<sequence>MPSSITIIPRSDPPAKTLTKPRYGDIFVVEESLTMPFHKLLAVAMKTASIKTAVTPACRRIVETICSSSRLSEKSGRRRPGILCRAPLGAEGDTRPWLFLMGTFDGHDEINLPQIYQDFAITVCTNATKDEEGKFTIRTSPNWRMYSPKKTQWVVVIPMSPQSGKLPVERWMCFGDQNIPYTMEPSEFAKLTNYSRGKLKEFTGRIMGDENYLTRIAKDIQMHELKYRAQKQRQYASSRKSSQMQRLQLEMQSMQLTDSTNMGDRASVQLRSPPSKKPAASVYSKASTWLVL</sequence>
<evidence type="ECO:0000313" key="2">
    <source>
        <dbReference type="Proteomes" id="UP001175211"/>
    </source>
</evidence>
<dbReference type="EMBL" id="JAUEPS010000004">
    <property type="protein sequence ID" value="KAK0466073.1"/>
    <property type="molecule type" value="Genomic_DNA"/>
</dbReference>
<dbReference type="RefSeq" id="XP_060336900.1">
    <property type="nucleotide sequence ID" value="XM_060480584.1"/>
</dbReference>
<protein>
    <submittedName>
        <fullName evidence="1">Uncharacterized protein</fullName>
    </submittedName>
</protein>
<accession>A0AA39NIH4</accession>
<evidence type="ECO:0000313" key="1">
    <source>
        <dbReference type="EMBL" id="KAK0466073.1"/>
    </source>
</evidence>
<dbReference type="GeneID" id="85364132"/>
<dbReference type="AlphaFoldDB" id="A0AA39NIH4"/>
<name>A0AA39NIH4_ARMTA</name>
<organism evidence="1 2">
    <name type="scientific">Armillaria tabescens</name>
    <name type="common">Ringless honey mushroom</name>
    <name type="synonym">Agaricus tabescens</name>
    <dbReference type="NCBI Taxonomy" id="1929756"/>
    <lineage>
        <taxon>Eukaryota</taxon>
        <taxon>Fungi</taxon>
        <taxon>Dikarya</taxon>
        <taxon>Basidiomycota</taxon>
        <taxon>Agaricomycotina</taxon>
        <taxon>Agaricomycetes</taxon>
        <taxon>Agaricomycetidae</taxon>
        <taxon>Agaricales</taxon>
        <taxon>Marasmiineae</taxon>
        <taxon>Physalacriaceae</taxon>
        <taxon>Desarmillaria</taxon>
    </lineage>
</organism>
<proteinExistence type="predicted"/>
<gene>
    <name evidence="1" type="ORF">EV420DRAFT_1759323</name>
</gene>
<keyword evidence="2" id="KW-1185">Reference proteome</keyword>